<reference evidence="1" key="2">
    <citation type="journal article" date="2015" name="Fish Shellfish Immunol.">
        <title>Early steps in the European eel (Anguilla anguilla)-Vibrio vulnificus interaction in the gills: Role of the RtxA13 toxin.</title>
        <authorList>
            <person name="Callol A."/>
            <person name="Pajuelo D."/>
            <person name="Ebbesson L."/>
            <person name="Teles M."/>
            <person name="MacKenzie S."/>
            <person name="Amaro C."/>
        </authorList>
    </citation>
    <scope>NUCLEOTIDE SEQUENCE</scope>
</reference>
<proteinExistence type="predicted"/>
<dbReference type="SUPFAM" id="SSF81496">
    <property type="entry name" value="Cytochrome c1 subunit of cytochrome bc1 complex (Ubiquinol-cytochrome c reductase), transmembrane anchor"/>
    <property type="match status" value="1"/>
</dbReference>
<dbReference type="AlphaFoldDB" id="A0A0E9TRT9"/>
<dbReference type="EMBL" id="GBXM01052395">
    <property type="protein sequence ID" value="JAH56182.1"/>
    <property type="molecule type" value="Transcribed_RNA"/>
</dbReference>
<protein>
    <submittedName>
        <fullName evidence="1">Uncharacterized protein</fullName>
    </submittedName>
</protein>
<dbReference type="FunFam" id="1.20.5.100:FF:000003">
    <property type="entry name" value="Cytochrome c1, heme protein, mitochondrial"/>
    <property type="match status" value="1"/>
</dbReference>
<name>A0A0E9TRT9_ANGAN</name>
<organism evidence="1">
    <name type="scientific">Anguilla anguilla</name>
    <name type="common">European freshwater eel</name>
    <name type="synonym">Muraena anguilla</name>
    <dbReference type="NCBI Taxonomy" id="7936"/>
    <lineage>
        <taxon>Eukaryota</taxon>
        <taxon>Metazoa</taxon>
        <taxon>Chordata</taxon>
        <taxon>Craniata</taxon>
        <taxon>Vertebrata</taxon>
        <taxon>Euteleostomi</taxon>
        <taxon>Actinopterygii</taxon>
        <taxon>Neopterygii</taxon>
        <taxon>Teleostei</taxon>
        <taxon>Anguilliformes</taxon>
        <taxon>Anguillidae</taxon>
        <taxon>Anguilla</taxon>
    </lineage>
</organism>
<sequence>MGLKLILGAAILTPLVYYMKRHRWSVLKSRKIAYRPPNRAATLAHAFQLLEYIFIGLLCTLNE</sequence>
<dbReference type="InterPro" id="IPR021157">
    <property type="entry name" value="Cyt_c1_TM_anchor_C"/>
</dbReference>
<evidence type="ECO:0000313" key="1">
    <source>
        <dbReference type="EMBL" id="JAH56182.1"/>
    </source>
</evidence>
<dbReference type="Gene3D" id="1.20.5.100">
    <property type="entry name" value="Cytochrome c1, transmembrane anchor, C-terminal"/>
    <property type="match status" value="1"/>
</dbReference>
<accession>A0A0E9TRT9</accession>
<reference evidence="1" key="1">
    <citation type="submission" date="2014-11" db="EMBL/GenBank/DDBJ databases">
        <authorList>
            <person name="Amaro Gonzalez C."/>
        </authorList>
    </citation>
    <scope>NUCLEOTIDE SEQUENCE</scope>
</reference>